<keyword evidence="3" id="KW-0677">Repeat</keyword>
<dbReference type="SMART" id="SM00320">
    <property type="entry name" value="WD40"/>
    <property type="match status" value="6"/>
</dbReference>
<dbReference type="FunFam" id="2.130.10.10:FF:000299">
    <property type="entry name" value="NACHT and WD repeat domain containing 2"/>
    <property type="match status" value="1"/>
</dbReference>
<feature type="domain" description="NWD1/2-like winged helix-turn-helix" evidence="7">
    <location>
        <begin position="588"/>
        <end position="702"/>
    </location>
</feature>
<dbReference type="Gene3D" id="3.40.50.300">
    <property type="entry name" value="P-loop containing nucleotide triphosphate hydrolases"/>
    <property type="match status" value="1"/>
</dbReference>
<accession>A0A7L0GHD0</accession>
<dbReference type="FunFam" id="2.130.10.10:FF:001157">
    <property type="entry name" value="Leucine-rich repeat and WD repeat-containing protein KIAA1239"/>
    <property type="match status" value="1"/>
</dbReference>
<comment type="caution">
    <text evidence="8">The sequence shown here is derived from an EMBL/GenBank/DDBJ whole genome shotgun (WGS) entry which is preliminary data.</text>
</comment>
<dbReference type="PANTHER" id="PTHR19871:SF39">
    <property type="entry name" value="NACHT AND WD REPEAT DOMAIN-CONTAINING PROTEIN 2"/>
    <property type="match status" value="1"/>
</dbReference>
<dbReference type="Gene3D" id="2.130.10.10">
    <property type="entry name" value="YVTN repeat-like/Quinoprotein amine dehydrogenase"/>
    <property type="match status" value="4"/>
</dbReference>
<reference evidence="8 9" key="1">
    <citation type="submission" date="2019-09" db="EMBL/GenBank/DDBJ databases">
        <title>Bird 10,000 Genomes (B10K) Project - Family phase.</title>
        <authorList>
            <person name="Zhang G."/>
        </authorList>
    </citation>
    <scope>NUCLEOTIDE SEQUENCE [LARGE SCALE GENOMIC DNA]</scope>
    <source>
        <strain evidence="8">B10K-DU-005-78</strain>
        <tissue evidence="8">Mixed tissue sample</tissue>
    </source>
</reference>
<keyword evidence="1" id="KW-0853">WD repeat</keyword>
<evidence type="ECO:0000256" key="2">
    <source>
        <dbReference type="ARBA" id="ARBA00022614"/>
    </source>
</evidence>
<name>A0A7L0GHD0_HERCA</name>
<sequence length="1693" mass="192756">DTIAERSTLREHVYPKLREFCRENYGLEFQVIDLYWGVEADEWDSPELQKTRMKLLEDCLKSSAGPCFVGLLGEKYGNIRIPGEVESAEFEMILDAAVEAKLETRILEEWYCRDENAVPPAYYLRPKSEMLKNYQNTMESSSNPINENKWQDISEEIKKIFKTAVKLLYEKGKMKHSQAKRYLSSAIEDELDFALGKQTPAFLKKCVCYIRKIANIERFVKIPEMGKYMDVVHTAGKFLRDPEAHEKLIKLRDEFIPTIVASSNLRVYTSVTHCDMKLGYSQEVENHYIEGLGKQFYEDMIDIIQATVQQNFDTETDLLYDEVLQHSSLCKTYSTFYEYRCEALNIVHKYILPSKIGHINPLIIYGGPCTGKTLLLAEVAKKAYSWLQEEMGPDSDPVVVIRFLGSTETSTDLKNILQSICEQLAVNYRCLIQSYPKKIHDLRDLFINLLNESSFHRPLVIIFDALEQLTDSDDGRKLWWLPIHLPRSVRIILSTLPNKHGILQKLRCLIHEENNYIELTARDRKMCSQVLKHQLLRVKRKVTSGQQIYVNEAFSKCTLPMFVNLTFREVRNWRSHKDVDESSLCVTVHESIEQLFWSLENKCGSRLLSRALGYITMSKSGLSEMELEDILALDNSVMYELSESVRESNPLRIPYIYIARLKEGLQGYLIERQVKNVTLLLWANRHLQLIAQKLYLQNEEDLREMHTVMAEYFLGVWSGGRRKPFYSNDQYLNGCPDHDSRGLNEDEKHCIDQTAFDRQAPDQPWVFQCNPLEPDIFFINHRKMTELIHHLTRCGRTDDLLYGVIMNFSWLYTMVRIGQFDKALSDIELAYSYSQEKELKFLASTLRSIKFKVVKYPGSLSAELQQRLLPVVSSLPKLRHLLLECDKDGPKYCSIVPLHSSMDVTYSPERLPLSSSCMHVIEILPTFNPSTIIAALENGSISTWDVETRQLLRQITTAPSVILGMKLTSDEKYLVVATTKNTLLIYDNINSCLLSEVEIKGSKHCGIAGGSSFINGFTLSVNHALAWLEASKDVTVIDLLYGWPLYHFHCWYEVTCVQCSPDGVYAFCGQYLNTATIFHLGSGEKLATVTSEFSGGFVKFLLILDTAQEMVMVDNEGSLSVWNTEEIANPQLTDDFDCRREDSEVVSIELSEDQSAILICKALSIELLDTRVWKVAEKFRAKHNERFISAVLSKNGNCIIASMENTSAIFVWRRDTGQCMASLQEISGTIVRLIKSNHHNMLLSLSTSGVLSIWDIDIITAMSNIDKSGKPIQRLVLPARGELIYTLDGSDSVHKWNFSTGFIEAVFKHEGIVENCVLTSSGEIMVTSDDKCSQYVWHTVSGENIFRINGQKISELMITHNDQFVVSLCEQNASRVWRLATGHRVCNILVALQNAFITTANTFVVGMAKNKVLAVSLWTGSITKKFCCDDGASIVDIKLIPDCPDIIVFITSTETVNIWSLTEEVICRRVQLPTNFLKNLEDFEISPNGKLGIITRGDENINVLDLYSGKLRVVHAPGVIWRQRLSRDGRYLVYICFRSEEDDDNGAVSSLIVMRLADGKNIGACSLYKTPTFLALSQRHLNIIIGFDDGSIGTYTVVDRVDAALKIKIATSNSRQIFNNTTQVIRPKCHNYSFKVTADCIWRESTEVFARDSPITVTEPEVSEATPTKKHNYCYEKVCSAIDCRGHSFAPDK</sequence>
<keyword evidence="9" id="KW-1185">Reference proteome</keyword>
<dbReference type="InterPro" id="IPR036322">
    <property type="entry name" value="WD40_repeat_dom_sf"/>
</dbReference>
<evidence type="ECO:0000313" key="9">
    <source>
        <dbReference type="Proteomes" id="UP000555649"/>
    </source>
</evidence>
<dbReference type="SUPFAM" id="SSF50998">
    <property type="entry name" value="Quinoprotein alcohol dehydrogenase-like"/>
    <property type="match status" value="1"/>
</dbReference>
<dbReference type="EMBL" id="VXAJ01000143">
    <property type="protein sequence ID" value="NXK06448.1"/>
    <property type="molecule type" value="Genomic_DNA"/>
</dbReference>
<proteinExistence type="predicted"/>
<dbReference type="InterPro" id="IPR056884">
    <property type="entry name" value="NPHP3-like_N"/>
</dbReference>
<dbReference type="InterPro" id="IPR001680">
    <property type="entry name" value="WD40_rpt"/>
</dbReference>
<evidence type="ECO:0000259" key="7">
    <source>
        <dbReference type="Pfam" id="PF25469"/>
    </source>
</evidence>
<dbReference type="FunFam" id="3.40.50.300:FF:000926">
    <property type="entry name" value="NACHT and WD repeat domain containing 2"/>
    <property type="match status" value="1"/>
</dbReference>
<dbReference type="InterPro" id="IPR052752">
    <property type="entry name" value="NACHT-WD_repeat"/>
</dbReference>
<dbReference type="SUPFAM" id="SSF52540">
    <property type="entry name" value="P-loop containing nucleoside triphosphate hydrolases"/>
    <property type="match status" value="1"/>
</dbReference>
<evidence type="ECO:0000256" key="5">
    <source>
        <dbReference type="ARBA" id="ARBA00081648"/>
    </source>
</evidence>
<dbReference type="FunFam" id="2.130.10.10:FF:000727">
    <property type="entry name" value="NACHT and WD repeat domain containing 2"/>
    <property type="match status" value="1"/>
</dbReference>
<evidence type="ECO:0000256" key="4">
    <source>
        <dbReference type="ARBA" id="ARBA00072799"/>
    </source>
</evidence>
<dbReference type="Pfam" id="PF25469">
    <property type="entry name" value="WHD_NWD1"/>
    <property type="match status" value="1"/>
</dbReference>
<dbReference type="Proteomes" id="UP000555649">
    <property type="component" value="Unassembled WGS sequence"/>
</dbReference>
<dbReference type="InterPro" id="IPR011047">
    <property type="entry name" value="Quinoprotein_ADH-like_sf"/>
</dbReference>
<dbReference type="InterPro" id="IPR015943">
    <property type="entry name" value="WD40/YVTN_repeat-like_dom_sf"/>
</dbReference>
<dbReference type="InterPro" id="IPR057588">
    <property type="entry name" value="NWD1/2-like_WH"/>
</dbReference>
<evidence type="ECO:0000256" key="3">
    <source>
        <dbReference type="ARBA" id="ARBA00022737"/>
    </source>
</evidence>
<dbReference type="PANTHER" id="PTHR19871">
    <property type="entry name" value="BETA TRANSDUCIN-RELATED PROTEIN"/>
    <property type="match status" value="1"/>
</dbReference>
<evidence type="ECO:0000259" key="6">
    <source>
        <dbReference type="Pfam" id="PF24883"/>
    </source>
</evidence>
<evidence type="ECO:0000313" key="8">
    <source>
        <dbReference type="EMBL" id="NXK06448.1"/>
    </source>
</evidence>
<gene>
    <name evidence="8" type="primary">Nwd2</name>
    <name evidence="8" type="ORF">HERCAC_R14091</name>
</gene>
<organism evidence="8 9">
    <name type="scientific">Herpetotheres cachinnans</name>
    <name type="common">Laughing falcon</name>
    <name type="synonym">Falco cachinnans</name>
    <dbReference type="NCBI Taxonomy" id="56343"/>
    <lineage>
        <taxon>Eukaryota</taxon>
        <taxon>Metazoa</taxon>
        <taxon>Chordata</taxon>
        <taxon>Craniata</taxon>
        <taxon>Vertebrata</taxon>
        <taxon>Euteleostomi</taxon>
        <taxon>Archelosauria</taxon>
        <taxon>Archosauria</taxon>
        <taxon>Dinosauria</taxon>
        <taxon>Saurischia</taxon>
        <taxon>Theropoda</taxon>
        <taxon>Coelurosauria</taxon>
        <taxon>Aves</taxon>
        <taxon>Neognathae</taxon>
        <taxon>Neoaves</taxon>
        <taxon>Telluraves</taxon>
        <taxon>Australaves</taxon>
        <taxon>Falconiformes</taxon>
        <taxon>Falconidae</taxon>
        <taxon>Herpetotheres</taxon>
    </lineage>
</organism>
<evidence type="ECO:0000256" key="1">
    <source>
        <dbReference type="ARBA" id="ARBA00022574"/>
    </source>
</evidence>
<feature type="domain" description="Nephrocystin 3-like N-terminal" evidence="6">
    <location>
        <begin position="362"/>
        <end position="474"/>
    </location>
</feature>
<protein>
    <recommendedName>
        <fullName evidence="4">NACHT and WD repeat domain-containing protein 2</fullName>
    </recommendedName>
    <alternativeName>
        <fullName evidence="5">Leucine-rich repeat and WD repeat-containing protein KIAA1239</fullName>
    </alternativeName>
</protein>
<feature type="non-terminal residue" evidence="8">
    <location>
        <position position="1"/>
    </location>
</feature>
<dbReference type="SUPFAM" id="SSF50978">
    <property type="entry name" value="WD40 repeat-like"/>
    <property type="match status" value="1"/>
</dbReference>
<dbReference type="InterPro" id="IPR027417">
    <property type="entry name" value="P-loop_NTPase"/>
</dbReference>
<keyword evidence="2" id="KW-0433">Leucine-rich repeat</keyword>
<feature type="non-terminal residue" evidence="8">
    <location>
        <position position="1693"/>
    </location>
</feature>
<dbReference type="Pfam" id="PF24883">
    <property type="entry name" value="NPHP3_N"/>
    <property type="match status" value="1"/>
</dbReference>